<organism evidence="3 4">
    <name type="scientific">Psylliodes chrysocephalus</name>
    <dbReference type="NCBI Taxonomy" id="3402493"/>
    <lineage>
        <taxon>Eukaryota</taxon>
        <taxon>Metazoa</taxon>
        <taxon>Ecdysozoa</taxon>
        <taxon>Arthropoda</taxon>
        <taxon>Hexapoda</taxon>
        <taxon>Insecta</taxon>
        <taxon>Pterygota</taxon>
        <taxon>Neoptera</taxon>
        <taxon>Endopterygota</taxon>
        <taxon>Coleoptera</taxon>
        <taxon>Polyphaga</taxon>
        <taxon>Cucujiformia</taxon>
        <taxon>Chrysomeloidea</taxon>
        <taxon>Chrysomelidae</taxon>
        <taxon>Galerucinae</taxon>
        <taxon>Alticini</taxon>
        <taxon>Psylliodes</taxon>
    </lineage>
</organism>
<feature type="transmembrane region" description="Helical" evidence="2">
    <location>
        <begin position="20"/>
        <end position="45"/>
    </location>
</feature>
<reference evidence="3" key="1">
    <citation type="submission" date="2022-01" db="EMBL/GenBank/DDBJ databases">
        <authorList>
            <person name="King R."/>
        </authorList>
    </citation>
    <scope>NUCLEOTIDE SEQUENCE</scope>
</reference>
<dbReference type="EMBL" id="OV651818">
    <property type="protein sequence ID" value="CAH1112820.1"/>
    <property type="molecule type" value="Genomic_DNA"/>
</dbReference>
<feature type="region of interest" description="Disordered" evidence="1">
    <location>
        <begin position="242"/>
        <end position="261"/>
    </location>
</feature>
<sequence>MEALLGHVTKFVSNNISIHLYSYPHFSVELVLAVVLCVAHLLLIFEVDKVFEITNAKALAKLRGRQTPMLKEICPDLAGDNVSYHTISRMETQVFPQKIETTTRQSYYVPFTRKVARKISTRSNVGWLVPRRRSSLFKNPHLDRVEHLLSLSPSEYIRQDKQRKEREVGLRSCIHSLTSLLEKALSNDDLETESKEAIRRSIKNIRANLQYQIGDDYKYINMINPSLNTMVKNCLNRKKPIKHSSVSNSAKGDGSEFEDVSNVGSQDTIDVATSDYSDYYVDRSFEVIHGDKKLRV</sequence>
<evidence type="ECO:0000256" key="2">
    <source>
        <dbReference type="SAM" id="Phobius"/>
    </source>
</evidence>
<protein>
    <submittedName>
        <fullName evidence="3">Uncharacterized protein</fullName>
    </submittedName>
</protein>
<dbReference type="OrthoDB" id="6717296at2759"/>
<keyword evidence="4" id="KW-1185">Reference proteome</keyword>
<gene>
    <name evidence="3" type="ORF">PSYICH_LOCUS12160</name>
</gene>
<dbReference type="AlphaFoldDB" id="A0A9P0GEG4"/>
<evidence type="ECO:0000256" key="1">
    <source>
        <dbReference type="SAM" id="MobiDB-lite"/>
    </source>
</evidence>
<name>A0A9P0GEG4_9CUCU</name>
<evidence type="ECO:0000313" key="4">
    <source>
        <dbReference type="Proteomes" id="UP001153636"/>
    </source>
</evidence>
<keyword evidence="2" id="KW-0472">Membrane</keyword>
<evidence type="ECO:0000313" key="3">
    <source>
        <dbReference type="EMBL" id="CAH1112820.1"/>
    </source>
</evidence>
<dbReference type="Proteomes" id="UP001153636">
    <property type="component" value="Chromosome 6"/>
</dbReference>
<proteinExistence type="predicted"/>
<keyword evidence="2" id="KW-0812">Transmembrane</keyword>
<accession>A0A9P0GEG4</accession>
<keyword evidence="2" id="KW-1133">Transmembrane helix</keyword>